<dbReference type="InterPro" id="IPR026992">
    <property type="entry name" value="DIOX_N"/>
</dbReference>
<dbReference type="PANTHER" id="PTHR10209">
    <property type="entry name" value="OXIDOREDUCTASE, 2OG-FE II OXYGENASE FAMILY PROTEIN"/>
    <property type="match status" value="1"/>
</dbReference>
<feature type="region of interest" description="Disordered" evidence="6">
    <location>
        <begin position="1"/>
        <end position="21"/>
    </location>
</feature>
<evidence type="ECO:0000256" key="2">
    <source>
        <dbReference type="ARBA" id="ARBA00022723"/>
    </source>
</evidence>
<comment type="similarity">
    <text evidence="1 5">Belongs to the iron/ascorbate-dependent oxidoreductase family.</text>
</comment>
<accession>A0ABR0V1A9</accession>
<dbReference type="PROSITE" id="PS51471">
    <property type="entry name" value="FE2OG_OXY"/>
    <property type="match status" value="1"/>
</dbReference>
<evidence type="ECO:0000313" key="9">
    <source>
        <dbReference type="Proteomes" id="UP001318860"/>
    </source>
</evidence>
<keyword evidence="9" id="KW-1185">Reference proteome</keyword>
<dbReference type="InterPro" id="IPR027443">
    <property type="entry name" value="IPNS-like_sf"/>
</dbReference>
<dbReference type="SUPFAM" id="SSF51197">
    <property type="entry name" value="Clavaminate synthase-like"/>
    <property type="match status" value="1"/>
</dbReference>
<evidence type="ECO:0000256" key="6">
    <source>
        <dbReference type="SAM" id="MobiDB-lite"/>
    </source>
</evidence>
<evidence type="ECO:0000256" key="1">
    <source>
        <dbReference type="ARBA" id="ARBA00008056"/>
    </source>
</evidence>
<evidence type="ECO:0000259" key="7">
    <source>
        <dbReference type="PROSITE" id="PS51471"/>
    </source>
</evidence>
<organism evidence="8 9">
    <name type="scientific">Rehmannia glutinosa</name>
    <name type="common">Chinese foxglove</name>
    <dbReference type="NCBI Taxonomy" id="99300"/>
    <lineage>
        <taxon>Eukaryota</taxon>
        <taxon>Viridiplantae</taxon>
        <taxon>Streptophyta</taxon>
        <taxon>Embryophyta</taxon>
        <taxon>Tracheophyta</taxon>
        <taxon>Spermatophyta</taxon>
        <taxon>Magnoliopsida</taxon>
        <taxon>eudicotyledons</taxon>
        <taxon>Gunneridae</taxon>
        <taxon>Pentapetalae</taxon>
        <taxon>asterids</taxon>
        <taxon>lamiids</taxon>
        <taxon>Lamiales</taxon>
        <taxon>Orobanchaceae</taxon>
        <taxon>Rehmannieae</taxon>
        <taxon>Rehmannia</taxon>
    </lineage>
</organism>
<feature type="compositionally biased region" description="Basic and acidic residues" evidence="6">
    <location>
        <begin position="421"/>
        <end position="432"/>
    </location>
</feature>
<dbReference type="PANTHER" id="PTHR10209:SF859">
    <property type="entry name" value="OS03G0690500 PROTEIN"/>
    <property type="match status" value="1"/>
</dbReference>
<dbReference type="InterPro" id="IPR005123">
    <property type="entry name" value="Oxoglu/Fe-dep_dioxygenase_dom"/>
</dbReference>
<evidence type="ECO:0000313" key="8">
    <source>
        <dbReference type="EMBL" id="KAK6128798.1"/>
    </source>
</evidence>
<dbReference type="Gene3D" id="2.60.120.330">
    <property type="entry name" value="B-lactam Antibiotic, Isopenicillin N Synthase, Chain"/>
    <property type="match status" value="1"/>
</dbReference>
<sequence>MNVTKTCNEFEAKTKKAESDRQSELKAFDDSKAGVKGLVDAGIKKIPSFFVDENDKPISSDDDGNNNNNSRFSFPIIDVKGVNDVASRSEIIGKVKTASEEWGFFQIINHEMPVSVMNEMIERVREFNEQDADVKKKYYTRDPSRRFQFKSNFNLYTAPAAAWRDSVTCVMAPNPPDPQEFPDVLGYVDITFEYSKYVMKVGHTVYELLSEALGLNPSYLKDIGCAETMLLASHYHPPCPEPELTFGNRTHVDIGLLTILLQDQTGGFQVLHQNDWVNVPPLVGGLVINVGEFLITNDKFKGVLHRALVFKEVPRISVAAFLKPHSKDIGDNARVYGPIKGLITEEEPPLYRDTTYKEYETFYLSKSGDGKPKLPYFREQTNLVVQPNIHKLPPALRMGSQNPSRVVKPPLEQTTPYGRAELPKRPIDKPSSTEESSVKYPFIGYSP</sequence>
<comment type="caution">
    <text evidence="8">The sequence shown here is derived from an EMBL/GenBank/DDBJ whole genome shotgun (WGS) entry which is preliminary data.</text>
</comment>
<protein>
    <recommendedName>
        <fullName evidence="7">Fe2OG dioxygenase domain-containing protein</fullName>
    </recommendedName>
</protein>
<dbReference type="EMBL" id="JABTTQ020001696">
    <property type="protein sequence ID" value="KAK6128798.1"/>
    <property type="molecule type" value="Genomic_DNA"/>
</dbReference>
<dbReference type="Proteomes" id="UP001318860">
    <property type="component" value="Unassembled WGS sequence"/>
</dbReference>
<reference evidence="8 9" key="1">
    <citation type="journal article" date="2021" name="Comput. Struct. Biotechnol. J.">
        <title>De novo genome assembly of the potent medicinal plant Rehmannia glutinosa using nanopore technology.</title>
        <authorList>
            <person name="Ma L."/>
            <person name="Dong C."/>
            <person name="Song C."/>
            <person name="Wang X."/>
            <person name="Zheng X."/>
            <person name="Niu Y."/>
            <person name="Chen S."/>
            <person name="Feng W."/>
        </authorList>
    </citation>
    <scope>NUCLEOTIDE SEQUENCE [LARGE SCALE GENOMIC DNA]</scope>
    <source>
        <strain evidence="8">DH-2019</strain>
    </source>
</reference>
<feature type="domain" description="Fe2OG dioxygenase" evidence="7">
    <location>
        <begin position="225"/>
        <end position="324"/>
    </location>
</feature>
<keyword evidence="3 5" id="KW-0560">Oxidoreductase</keyword>
<evidence type="ECO:0000256" key="5">
    <source>
        <dbReference type="RuleBase" id="RU003682"/>
    </source>
</evidence>
<gene>
    <name evidence="8" type="ORF">DH2020_037434</name>
</gene>
<keyword evidence="4 5" id="KW-0408">Iron</keyword>
<name>A0ABR0V1A9_REHGL</name>
<keyword evidence="2 5" id="KW-0479">Metal-binding</keyword>
<evidence type="ECO:0000256" key="3">
    <source>
        <dbReference type="ARBA" id="ARBA00023002"/>
    </source>
</evidence>
<feature type="region of interest" description="Disordered" evidence="6">
    <location>
        <begin position="394"/>
        <end position="447"/>
    </location>
</feature>
<dbReference type="InterPro" id="IPR044861">
    <property type="entry name" value="IPNS-like_FE2OG_OXY"/>
</dbReference>
<feature type="compositionally biased region" description="Basic and acidic residues" evidence="6">
    <location>
        <begin position="8"/>
        <end position="21"/>
    </location>
</feature>
<dbReference type="Pfam" id="PF03171">
    <property type="entry name" value="2OG-FeII_Oxy"/>
    <property type="match status" value="1"/>
</dbReference>
<evidence type="ECO:0000256" key="4">
    <source>
        <dbReference type="ARBA" id="ARBA00023004"/>
    </source>
</evidence>
<dbReference type="Pfam" id="PF14226">
    <property type="entry name" value="DIOX_N"/>
    <property type="match status" value="1"/>
</dbReference>
<proteinExistence type="inferred from homology"/>